<reference evidence="2" key="1">
    <citation type="journal article" date="2019" name="Int. J. Syst. Evol. Microbiol.">
        <title>The Global Catalogue of Microorganisms (GCM) 10K type strain sequencing project: providing services to taxonomists for standard genome sequencing and annotation.</title>
        <authorList>
            <consortium name="The Broad Institute Genomics Platform"/>
            <consortium name="The Broad Institute Genome Sequencing Center for Infectious Disease"/>
            <person name="Wu L."/>
            <person name="Ma J."/>
        </authorList>
    </citation>
    <scope>NUCLEOTIDE SEQUENCE [LARGE SCALE GENOMIC DNA]</scope>
    <source>
        <strain evidence="2">CCUG 55995</strain>
    </source>
</reference>
<dbReference type="Proteomes" id="UP001595952">
    <property type="component" value="Unassembled WGS sequence"/>
</dbReference>
<comment type="caution">
    <text evidence="1">The sequence shown here is derived from an EMBL/GenBank/DDBJ whole genome shotgun (WGS) entry which is preliminary data.</text>
</comment>
<sequence>MQLTVRVQQSLRREKLGEALRSLVGELHTKGWTKQQLYREINTLLEGKEEWKLPETEQDLLRDYVLDALVGWCAPEWRLLPEEADAREHTP</sequence>
<keyword evidence="2" id="KW-1185">Reference proteome</keyword>
<gene>
    <name evidence="1" type="ORF">ACFO0D_05090</name>
</gene>
<dbReference type="EMBL" id="JBHSEI010000002">
    <property type="protein sequence ID" value="MFC4637714.1"/>
    <property type="molecule type" value="Genomic_DNA"/>
</dbReference>
<protein>
    <submittedName>
        <fullName evidence="1">Uncharacterized protein</fullName>
    </submittedName>
</protein>
<dbReference type="RefSeq" id="WP_380060749.1">
    <property type="nucleotide sequence ID" value="NZ_JBHSEI010000002.1"/>
</dbReference>
<organism evidence="1 2">
    <name type="scientific">Deinococcus hohokamensis</name>
    <dbReference type="NCBI Taxonomy" id="309883"/>
    <lineage>
        <taxon>Bacteria</taxon>
        <taxon>Thermotogati</taxon>
        <taxon>Deinococcota</taxon>
        <taxon>Deinococci</taxon>
        <taxon>Deinococcales</taxon>
        <taxon>Deinococcaceae</taxon>
        <taxon>Deinococcus</taxon>
    </lineage>
</organism>
<evidence type="ECO:0000313" key="1">
    <source>
        <dbReference type="EMBL" id="MFC4637714.1"/>
    </source>
</evidence>
<name>A0ABV9I8D2_9DEIO</name>
<proteinExistence type="predicted"/>
<evidence type="ECO:0000313" key="2">
    <source>
        <dbReference type="Proteomes" id="UP001595952"/>
    </source>
</evidence>
<accession>A0ABV9I8D2</accession>